<keyword evidence="2 4" id="KW-0067">ATP-binding</keyword>
<dbReference type="Gene3D" id="3.40.50.300">
    <property type="entry name" value="P-loop containing nucleotide triphosphate hydrolases"/>
    <property type="match status" value="1"/>
</dbReference>
<gene>
    <name evidence="4" type="ORF">BST99_09870</name>
</gene>
<dbReference type="SUPFAM" id="SSF52540">
    <property type="entry name" value="P-loop containing nucleoside triphosphate hydrolases"/>
    <property type="match status" value="1"/>
</dbReference>
<dbReference type="GO" id="GO:0022857">
    <property type="term" value="F:transmembrane transporter activity"/>
    <property type="evidence" value="ECO:0007669"/>
    <property type="project" value="TreeGrafter"/>
</dbReference>
<dbReference type="InterPro" id="IPR015854">
    <property type="entry name" value="ABC_transpr_LolD-like"/>
</dbReference>
<evidence type="ECO:0000259" key="3">
    <source>
        <dbReference type="PROSITE" id="PS50893"/>
    </source>
</evidence>
<dbReference type="InterPro" id="IPR003439">
    <property type="entry name" value="ABC_transporter-like_ATP-bd"/>
</dbReference>
<sequence length="208" mass="23418">MVHTQDLEFAYPEGALLQFPDIQLPTNEHLLILGPSGVGKTTLLYLLAGLLLPKSGQLRIGDTSLESLNRKQLDQFRGKHIGLVFQKYQFIGALNVEENLRLRQGRKAGKEGKKRRMALVNRLGLQDQLHKKVSALSQGQQQRLAIALGIIHMPDLVLADEPTANLDNDNCEKVINLLKEEANISKSSLIIITHDYRVMKHFDNRIEL</sequence>
<dbReference type="AlphaFoldDB" id="A0A2S7T8T2"/>
<dbReference type="PANTHER" id="PTHR24220">
    <property type="entry name" value="IMPORT ATP-BINDING PROTEIN"/>
    <property type="match status" value="1"/>
</dbReference>
<dbReference type="InterPro" id="IPR027417">
    <property type="entry name" value="P-loop_NTPase"/>
</dbReference>
<dbReference type="GO" id="GO:0005524">
    <property type="term" value="F:ATP binding"/>
    <property type="evidence" value="ECO:0007669"/>
    <property type="project" value="UniProtKB-KW"/>
</dbReference>
<accession>A0A2S7T8T2</accession>
<evidence type="ECO:0000256" key="1">
    <source>
        <dbReference type="ARBA" id="ARBA00022741"/>
    </source>
</evidence>
<dbReference type="Pfam" id="PF00005">
    <property type="entry name" value="ABC_tran"/>
    <property type="match status" value="1"/>
</dbReference>
<keyword evidence="5" id="KW-1185">Reference proteome</keyword>
<protein>
    <submittedName>
        <fullName evidence="4">ABC transporter ATP-binding protein</fullName>
    </submittedName>
</protein>
<dbReference type="InterPro" id="IPR017871">
    <property type="entry name" value="ABC_transporter-like_CS"/>
</dbReference>
<keyword evidence="1" id="KW-0547">Nucleotide-binding</keyword>
<name>A0A2S7T8T2_9FLAO</name>
<dbReference type="InterPro" id="IPR003593">
    <property type="entry name" value="AAA+_ATPase"/>
</dbReference>
<dbReference type="GO" id="GO:0005886">
    <property type="term" value="C:plasma membrane"/>
    <property type="evidence" value="ECO:0007669"/>
    <property type="project" value="TreeGrafter"/>
</dbReference>
<feature type="domain" description="ABC transporter" evidence="3">
    <location>
        <begin position="2"/>
        <end position="208"/>
    </location>
</feature>
<dbReference type="OrthoDB" id="1414429at2"/>
<evidence type="ECO:0000256" key="2">
    <source>
        <dbReference type="ARBA" id="ARBA00022840"/>
    </source>
</evidence>
<dbReference type="EMBL" id="MQVX01000001">
    <property type="protein sequence ID" value="PQJ15991.1"/>
    <property type="molecule type" value="Genomic_DNA"/>
</dbReference>
<proteinExistence type="predicted"/>
<dbReference type="GO" id="GO:0016887">
    <property type="term" value="F:ATP hydrolysis activity"/>
    <property type="evidence" value="ECO:0007669"/>
    <property type="project" value="InterPro"/>
</dbReference>
<organism evidence="4 5">
    <name type="scientific">Aureicoccus marinus</name>
    <dbReference type="NCBI Taxonomy" id="754435"/>
    <lineage>
        <taxon>Bacteria</taxon>
        <taxon>Pseudomonadati</taxon>
        <taxon>Bacteroidota</taxon>
        <taxon>Flavobacteriia</taxon>
        <taxon>Flavobacteriales</taxon>
        <taxon>Flavobacteriaceae</taxon>
        <taxon>Aureicoccus</taxon>
    </lineage>
</organism>
<comment type="caution">
    <text evidence="4">The sequence shown here is derived from an EMBL/GenBank/DDBJ whole genome shotgun (WGS) entry which is preliminary data.</text>
</comment>
<dbReference type="RefSeq" id="WP_105001661.1">
    <property type="nucleotide sequence ID" value="NZ_MQVX01000001.1"/>
</dbReference>
<dbReference type="PANTHER" id="PTHR24220:SF659">
    <property type="entry name" value="TRANSPORTER, PUTATIVE-RELATED"/>
    <property type="match status" value="1"/>
</dbReference>
<evidence type="ECO:0000313" key="5">
    <source>
        <dbReference type="Proteomes" id="UP000239366"/>
    </source>
</evidence>
<dbReference type="Proteomes" id="UP000239366">
    <property type="component" value="Unassembled WGS sequence"/>
</dbReference>
<dbReference type="SMART" id="SM00382">
    <property type="entry name" value="AAA"/>
    <property type="match status" value="1"/>
</dbReference>
<reference evidence="5" key="1">
    <citation type="submission" date="2016-11" db="EMBL/GenBank/DDBJ databases">
        <title>Trade-off between light-utilization and light-protection in marine flavobacteria.</title>
        <authorList>
            <person name="Kumagai Y."/>
            <person name="Yoshizawa S."/>
            <person name="Kogure K."/>
        </authorList>
    </citation>
    <scope>NUCLEOTIDE SEQUENCE [LARGE SCALE GENOMIC DNA]</scope>
    <source>
        <strain evidence="5">SG-18</strain>
    </source>
</reference>
<dbReference type="PROSITE" id="PS50893">
    <property type="entry name" value="ABC_TRANSPORTER_2"/>
    <property type="match status" value="1"/>
</dbReference>
<evidence type="ECO:0000313" key="4">
    <source>
        <dbReference type="EMBL" id="PQJ15991.1"/>
    </source>
</evidence>
<dbReference type="PROSITE" id="PS00211">
    <property type="entry name" value="ABC_TRANSPORTER_1"/>
    <property type="match status" value="1"/>
</dbReference>